<sequence>MHPMTKHHVIYAMDKNAEPSMTVDNGSVVTLETYDCFENQIISEHQPFHQLDWNKVNPATGPIFIKDAEPGDILAVTIEKIQLIGNTTMLTGPNLGVLGDDLTENTIRQFPIVNDQLIFSKEINVPINKMIGVIGTAPAGEPISCGIPDAHGGNMDCKEITEGVTLFLPVNVPGALLALGDVHAAMADGEVSVSGAEIASQITMRLQVVKNKNWPTPSLINDEKIITIASAPTLDEASIIATKNMVQLLTDATKATQVEAIMLLSLAGDLRICQVVDPNKTVRMELPLQYWSENPFL</sequence>
<organism evidence="1 2">
    <name type="scientific">Listeria weihenstephanensis</name>
    <dbReference type="NCBI Taxonomy" id="1006155"/>
    <lineage>
        <taxon>Bacteria</taxon>
        <taxon>Bacillati</taxon>
        <taxon>Bacillota</taxon>
        <taxon>Bacilli</taxon>
        <taxon>Bacillales</taxon>
        <taxon>Listeriaceae</taxon>
        <taxon>Listeria</taxon>
    </lineage>
</organism>
<dbReference type="Gene3D" id="2.60.120.580">
    <property type="entry name" value="Acetamidase/Formamidase-like domains"/>
    <property type="match status" value="1"/>
</dbReference>
<dbReference type="Pfam" id="PF03069">
    <property type="entry name" value="FmdA_AmdA"/>
    <property type="match status" value="2"/>
</dbReference>
<reference evidence="2" key="1">
    <citation type="submission" date="2015-03" db="EMBL/GenBank/DDBJ databases">
        <authorList>
            <person name="Ferrari E."/>
            <person name="Walter M.C."/>
            <person name="Huptas C."/>
            <person name="Scherer S."/>
            <person name="Mueller-Herbst S."/>
        </authorList>
    </citation>
    <scope>NUCLEOTIDE SEQUENCE [LARGE SCALE GENOMIC DNA]</scope>
    <source>
        <strain evidence="2">LWP01</strain>
    </source>
</reference>
<evidence type="ECO:0000313" key="2">
    <source>
        <dbReference type="Proteomes" id="UP000223060"/>
    </source>
</evidence>
<dbReference type="AlphaFoldDB" id="A0A1S7FX79"/>
<dbReference type="EMBL" id="CP011102">
    <property type="protein sequence ID" value="AQY52023.1"/>
    <property type="molecule type" value="Genomic_DNA"/>
</dbReference>
<keyword evidence="2" id="KW-1185">Reference proteome</keyword>
<dbReference type="Proteomes" id="UP000223060">
    <property type="component" value="Chromosome"/>
</dbReference>
<dbReference type="GO" id="GO:0016811">
    <property type="term" value="F:hydrolase activity, acting on carbon-nitrogen (but not peptide) bonds, in linear amides"/>
    <property type="evidence" value="ECO:0007669"/>
    <property type="project" value="InterPro"/>
</dbReference>
<dbReference type="Gene3D" id="2.40.10.120">
    <property type="match status" value="1"/>
</dbReference>
<gene>
    <name evidence="1" type="ORF">UE46_13965</name>
</gene>
<accession>A0A1S7FX79</accession>
<evidence type="ECO:0000313" key="1">
    <source>
        <dbReference type="EMBL" id="AQY52023.1"/>
    </source>
</evidence>
<dbReference type="InterPro" id="IPR004304">
    <property type="entry name" value="FmdA_AmdA"/>
</dbReference>
<protein>
    <submittedName>
        <fullName evidence="1">Acetamidase</fullName>
    </submittedName>
</protein>
<dbReference type="PANTHER" id="PTHR31891:SF1">
    <property type="entry name" value="FORMAMIDASE C869.04-RELATED"/>
    <property type="match status" value="1"/>
</dbReference>
<name>A0A1S7FX79_9LIST</name>
<dbReference type="RefSeq" id="WP_036059860.1">
    <property type="nucleotide sequence ID" value="NZ_CP011102.1"/>
</dbReference>
<dbReference type="Gene3D" id="3.10.28.20">
    <property type="entry name" value="Acetamidase/Formamidase-like domains"/>
    <property type="match status" value="1"/>
</dbReference>
<proteinExistence type="predicted"/>
<dbReference type="KEGG" id="lwi:UE46_13965"/>
<dbReference type="SUPFAM" id="SSF141130">
    <property type="entry name" value="Acetamidase/Formamidase-like"/>
    <property type="match status" value="1"/>
</dbReference>
<dbReference type="PANTHER" id="PTHR31891">
    <property type="entry name" value="FORMAMIDASE C869.04-RELATED"/>
    <property type="match status" value="1"/>
</dbReference>